<reference evidence="2 3" key="1">
    <citation type="journal article" date="2007" name="Proc. Natl. Acad. Sci. U.S.A.">
        <title>Dandruff-associated Malassezia genomes reveal convergent and divergent virulence traits shared with plant and human fungal pathogens.</title>
        <authorList>
            <person name="Xu J."/>
            <person name="Saunders C.W."/>
            <person name="Hu P."/>
            <person name="Grant R.A."/>
            <person name="Boekhout T."/>
            <person name="Kuramae E.E."/>
            <person name="Kronstad J.W."/>
            <person name="Deangelis Y.M."/>
            <person name="Reeder N.L."/>
            <person name="Johnstone K.R."/>
            <person name="Leland M."/>
            <person name="Fieno A.M."/>
            <person name="Begley W.M."/>
            <person name="Sun Y."/>
            <person name="Lacey M.P."/>
            <person name="Chaudhary T."/>
            <person name="Keough T."/>
            <person name="Chu L."/>
            <person name="Sears R."/>
            <person name="Yuan B."/>
            <person name="Dawson T.L.Jr."/>
        </authorList>
    </citation>
    <scope>NUCLEOTIDE SEQUENCE [LARGE SCALE GENOMIC DNA]</scope>
    <source>
        <strain evidence="3">ATCC MYA-4612 / CBS 7966</strain>
    </source>
</reference>
<dbReference type="InParanoid" id="A8PVK0"/>
<feature type="compositionally biased region" description="Basic residues" evidence="1">
    <location>
        <begin position="105"/>
        <end position="114"/>
    </location>
</feature>
<organism evidence="2 3">
    <name type="scientific">Malassezia globosa (strain ATCC MYA-4612 / CBS 7966)</name>
    <name type="common">Dandruff-associated fungus</name>
    <dbReference type="NCBI Taxonomy" id="425265"/>
    <lineage>
        <taxon>Eukaryota</taxon>
        <taxon>Fungi</taxon>
        <taxon>Dikarya</taxon>
        <taxon>Basidiomycota</taxon>
        <taxon>Ustilaginomycotina</taxon>
        <taxon>Malasseziomycetes</taxon>
        <taxon>Malasseziales</taxon>
        <taxon>Malasseziaceae</taxon>
        <taxon>Malassezia</taxon>
    </lineage>
</organism>
<dbReference type="OMA" id="WRCLEWM"/>
<dbReference type="GeneID" id="5855929"/>
<dbReference type="GO" id="GO:0006139">
    <property type="term" value="P:nucleobase-containing compound metabolic process"/>
    <property type="evidence" value="ECO:0007669"/>
    <property type="project" value="UniProtKB-ARBA"/>
</dbReference>
<feature type="region of interest" description="Disordered" evidence="1">
    <location>
        <begin position="99"/>
        <end position="162"/>
    </location>
</feature>
<dbReference type="EMBL" id="AAYY01000003">
    <property type="protein sequence ID" value="EDP44409.1"/>
    <property type="molecule type" value="Genomic_DNA"/>
</dbReference>
<dbReference type="KEGG" id="mgl:MGL_0891"/>
<comment type="caution">
    <text evidence="2">The sequence shown here is derived from an EMBL/GenBank/DDBJ whole genome shotgun (WGS) entry which is preliminary data.</text>
</comment>
<evidence type="ECO:0000313" key="3">
    <source>
        <dbReference type="Proteomes" id="UP000008837"/>
    </source>
</evidence>
<dbReference type="VEuPathDB" id="FungiDB:MGL_0891"/>
<dbReference type="STRING" id="425265.A8PVK0"/>
<sequence length="338" mass="36635">MAPALATRPRCPPVSVPWISRRPSVTAHWSRAQSGSNSASLLPPSLSGVLNRAIKNELKKNRHSRNAGLNGVGLGCGPWAGNQVLKRCQQKLQAQRAQRIEQRKQLKRERKARGLKNASSGGSASSETAGSDGADSVASELSTASSSSSHPSTPPSEADNGAVGLTLTETSKVNVNAKTKASATCPQTTAVAYRKVVARRSQPIMTDSRVRGADLYVVRLLQDTESKAKAKEQRRRQHGFTSSRIPIPTVEPRYADSRPCWRCLEWMYWAGIKRVYWTDPDGDWYGDKVAHLLFGSTSHDSSSATTVYVPVHLTQYEHAAAMLRIKAGSSSTSNVACV</sequence>
<dbReference type="SUPFAM" id="SSF53927">
    <property type="entry name" value="Cytidine deaminase-like"/>
    <property type="match status" value="1"/>
</dbReference>
<evidence type="ECO:0000256" key="1">
    <source>
        <dbReference type="SAM" id="MobiDB-lite"/>
    </source>
</evidence>
<evidence type="ECO:0008006" key="4">
    <source>
        <dbReference type="Google" id="ProtNLM"/>
    </source>
</evidence>
<feature type="compositionally biased region" description="Low complexity" evidence="1">
    <location>
        <begin position="118"/>
        <end position="158"/>
    </location>
</feature>
<dbReference type="GO" id="GO:0003824">
    <property type="term" value="F:catalytic activity"/>
    <property type="evidence" value="ECO:0007669"/>
    <property type="project" value="InterPro"/>
</dbReference>
<dbReference type="AlphaFoldDB" id="A8PVK0"/>
<evidence type="ECO:0000313" key="2">
    <source>
        <dbReference type="EMBL" id="EDP44409.1"/>
    </source>
</evidence>
<dbReference type="InterPro" id="IPR016193">
    <property type="entry name" value="Cytidine_deaminase-like"/>
</dbReference>
<protein>
    <recommendedName>
        <fullName evidence="4">CMP/dCMP-type deaminase domain-containing protein</fullName>
    </recommendedName>
</protein>
<dbReference type="RefSeq" id="XP_001731623.1">
    <property type="nucleotide sequence ID" value="XM_001731571.1"/>
</dbReference>
<proteinExistence type="predicted"/>
<dbReference type="OrthoDB" id="9972196at2759"/>
<keyword evidence="3" id="KW-1185">Reference proteome</keyword>
<name>A8PVK0_MALGO</name>
<accession>A8PVK0</accession>
<gene>
    <name evidence="2" type="ORF">MGL_0891</name>
</gene>
<dbReference type="Proteomes" id="UP000008837">
    <property type="component" value="Unassembled WGS sequence"/>
</dbReference>